<dbReference type="AlphaFoldDB" id="A0A6B2NM08"/>
<gene>
    <name evidence="2" type="ORF">G0P99_00100</name>
</gene>
<name>A0A6B2NM08_9RHOB</name>
<accession>A0A6B2NM08</accession>
<sequence>MKTREQDIIWIIMTLFKTTPLLLVLLATSATAQDAAQSCHERAMRQAGIRDTQIGDGRASIRIGGSVAVGVSRSSGPATPGVPAYAGSAASERFEQKRQQKIYRRTFQDCMSTRQ</sequence>
<feature type="signal peptide" evidence="1">
    <location>
        <begin position="1"/>
        <end position="32"/>
    </location>
</feature>
<protein>
    <submittedName>
        <fullName evidence="2">Uncharacterized protein</fullName>
    </submittedName>
</protein>
<feature type="chain" id="PRO_5025689889" evidence="1">
    <location>
        <begin position="33"/>
        <end position="115"/>
    </location>
</feature>
<keyword evidence="1" id="KW-0732">Signal</keyword>
<comment type="caution">
    <text evidence="2">The sequence shown here is derived from an EMBL/GenBank/DDBJ whole genome shotgun (WGS) entry which is preliminary data.</text>
</comment>
<evidence type="ECO:0000313" key="2">
    <source>
        <dbReference type="EMBL" id="NDW43354.1"/>
    </source>
</evidence>
<evidence type="ECO:0000256" key="1">
    <source>
        <dbReference type="SAM" id="SignalP"/>
    </source>
</evidence>
<dbReference type="EMBL" id="JAAGOX010000001">
    <property type="protein sequence ID" value="NDW43354.1"/>
    <property type="molecule type" value="Genomic_DNA"/>
</dbReference>
<organism evidence="2">
    <name type="scientific">Ruegeria sp. PrR005</name>
    <dbReference type="NCBI Taxonomy" id="2706882"/>
    <lineage>
        <taxon>Bacteria</taxon>
        <taxon>Pseudomonadati</taxon>
        <taxon>Pseudomonadota</taxon>
        <taxon>Alphaproteobacteria</taxon>
        <taxon>Rhodobacterales</taxon>
        <taxon>Roseobacteraceae</taxon>
        <taxon>Ruegeria</taxon>
    </lineage>
</organism>
<proteinExistence type="predicted"/>
<reference evidence="2" key="1">
    <citation type="submission" date="2020-02" db="EMBL/GenBank/DDBJ databases">
        <title>Delineation of the pyrene-degrading pathway in Roseobacter clade bacteria by genomic analysis.</title>
        <authorList>
            <person name="Zhou H."/>
            <person name="Wang H."/>
        </authorList>
    </citation>
    <scope>NUCLEOTIDE SEQUENCE</scope>
    <source>
        <strain evidence="2">PrR005</strain>
    </source>
</reference>
<dbReference type="RefSeq" id="WP_164126541.1">
    <property type="nucleotide sequence ID" value="NZ_JAAGOX010000001.1"/>
</dbReference>